<sequence>MISFVSLGATTEEILDLIRAASLSTQHSQECKSSYDMIREFASIYRSFTYVTGANYTRNGSDEDKQLQVKVNKRETPENTNEKKGVTDLEWLKKKLEKMRALLDESEGGEVTVELKMKLEEESRNLLDKVRKMTVCSS</sequence>
<reference evidence="2" key="1">
    <citation type="submission" date="2019-12" db="EMBL/GenBank/DDBJ databases">
        <title>Genome sequencing and annotation of Brassica cretica.</title>
        <authorList>
            <person name="Studholme D.J."/>
            <person name="Sarris P."/>
        </authorList>
    </citation>
    <scope>NUCLEOTIDE SEQUENCE</scope>
    <source>
        <strain evidence="2">PFS-109/04</strain>
        <tissue evidence="2">Leaf</tissue>
    </source>
</reference>
<dbReference type="EMBL" id="QGKX02002183">
    <property type="protein sequence ID" value="KAF3485699.1"/>
    <property type="molecule type" value="Genomic_DNA"/>
</dbReference>
<organism evidence="2 3">
    <name type="scientific">Brassica cretica</name>
    <name type="common">Mustard</name>
    <dbReference type="NCBI Taxonomy" id="69181"/>
    <lineage>
        <taxon>Eukaryota</taxon>
        <taxon>Viridiplantae</taxon>
        <taxon>Streptophyta</taxon>
        <taxon>Embryophyta</taxon>
        <taxon>Tracheophyta</taxon>
        <taxon>Spermatophyta</taxon>
        <taxon>Magnoliopsida</taxon>
        <taxon>eudicotyledons</taxon>
        <taxon>Gunneridae</taxon>
        <taxon>Pentapetalae</taxon>
        <taxon>rosids</taxon>
        <taxon>malvids</taxon>
        <taxon>Brassicales</taxon>
        <taxon>Brassicaceae</taxon>
        <taxon>Brassiceae</taxon>
        <taxon>Brassica</taxon>
    </lineage>
</organism>
<proteinExistence type="predicted"/>
<name>A0A8S9MW68_BRACR</name>
<accession>A0A8S9MW68</accession>
<dbReference type="Proteomes" id="UP000712600">
    <property type="component" value="Unassembled WGS sequence"/>
</dbReference>
<evidence type="ECO:0000256" key="1">
    <source>
        <dbReference type="SAM" id="MobiDB-lite"/>
    </source>
</evidence>
<gene>
    <name evidence="2" type="ORF">F2Q69_00056034</name>
</gene>
<evidence type="ECO:0000313" key="3">
    <source>
        <dbReference type="Proteomes" id="UP000712600"/>
    </source>
</evidence>
<evidence type="ECO:0000313" key="2">
    <source>
        <dbReference type="EMBL" id="KAF3485699.1"/>
    </source>
</evidence>
<feature type="region of interest" description="Disordered" evidence="1">
    <location>
        <begin position="61"/>
        <end position="84"/>
    </location>
</feature>
<dbReference type="AlphaFoldDB" id="A0A8S9MW68"/>
<protein>
    <submittedName>
        <fullName evidence="2">Uncharacterized protein</fullName>
    </submittedName>
</protein>
<comment type="caution">
    <text evidence="2">The sequence shown here is derived from an EMBL/GenBank/DDBJ whole genome shotgun (WGS) entry which is preliminary data.</text>
</comment>